<feature type="non-terminal residue" evidence="6">
    <location>
        <position position="231"/>
    </location>
</feature>
<feature type="non-terminal residue" evidence="6">
    <location>
        <position position="1"/>
    </location>
</feature>
<dbReference type="AlphaFoldDB" id="A0A0A0VCK2"/>
<keyword evidence="4" id="KW-0325">Glycoprotein</keyword>
<evidence type="ECO:0000256" key="2">
    <source>
        <dbReference type="ARBA" id="ARBA00022525"/>
    </source>
</evidence>
<reference evidence="6" key="1">
    <citation type="submission" date="2013-11" db="EMBL/GenBank/DDBJ databases">
        <authorList>
            <person name="Thropp P.A."/>
            <person name="Correa S.M."/>
            <person name="Garb J.E."/>
            <person name="Binford G.J."/>
        </authorList>
    </citation>
    <scope>NUCLEOTIDE SEQUENCE</scope>
    <source>
        <tissue evidence="6">Venom gland</tissue>
    </source>
</reference>
<feature type="domain" description="WxxW" evidence="5">
    <location>
        <begin position="62"/>
        <end position="153"/>
    </location>
</feature>
<feature type="domain" description="WxxW" evidence="5">
    <location>
        <begin position="182"/>
        <end position="226"/>
    </location>
</feature>
<evidence type="ECO:0000256" key="1">
    <source>
        <dbReference type="ARBA" id="ARBA00004613"/>
    </source>
</evidence>
<evidence type="ECO:0000256" key="3">
    <source>
        <dbReference type="ARBA" id="ARBA00022729"/>
    </source>
</evidence>
<keyword evidence="3" id="KW-0732">Signal</keyword>
<feature type="domain" description="WxxW" evidence="5">
    <location>
        <begin position="2"/>
        <end position="28"/>
    </location>
</feature>
<dbReference type="InterPro" id="IPR025155">
    <property type="entry name" value="WxxW_domain"/>
</dbReference>
<sequence>NCSPQQGLHCYRNSLDEDCHDYVVRVYCKCPITTPPPYTGPSTASTAYTGPSTTVKQCIPGWTRFYNKDHPKNGTDHDDKEEPKDFEDEFDFCEEDMVEDAECATIIDDEIIDYSEAGQEDSVDCSPYNGLQCFPESLDEGEDCEDYMIRFYCECPHTTEVPGTTSPYTGPSTTIGPCSPGWTQKYNFLNPKDTPDKNDYENATVIRANRDNMCEDEMITDVRCTTKINGQ</sequence>
<protein>
    <recommendedName>
        <fullName evidence="5">WxxW domain-containing protein</fullName>
    </recommendedName>
</protein>
<organism evidence="6">
    <name type="scientific">Scytodes thoracica</name>
    <name type="common">Spitting spider</name>
    <name type="synonym">Aranea thoracica</name>
    <dbReference type="NCBI Taxonomy" id="1112478"/>
    <lineage>
        <taxon>Eukaryota</taxon>
        <taxon>Metazoa</taxon>
        <taxon>Ecdysozoa</taxon>
        <taxon>Arthropoda</taxon>
        <taxon>Chelicerata</taxon>
        <taxon>Arachnida</taxon>
        <taxon>Araneae</taxon>
        <taxon>Araneomorphae</taxon>
        <taxon>Haplogynae</taxon>
        <taxon>Scytodoidea</taxon>
        <taxon>Scytodidae</taxon>
        <taxon>Scytodes</taxon>
    </lineage>
</organism>
<reference evidence="6" key="2">
    <citation type="journal article" date="2014" name="J. Proteome Res.">
        <title>Spit and venom from scytodes spiders: a diverse and distinct cocktail.</title>
        <authorList>
            <person name="Zobel-Thropp P.A."/>
            <person name="Correa S.M."/>
            <person name="Garb J.E."/>
            <person name="Binford G.J."/>
        </authorList>
    </citation>
    <scope>NUCLEOTIDE SEQUENCE</scope>
    <source>
        <tissue evidence="6">Venom gland</tissue>
    </source>
</reference>
<evidence type="ECO:0000313" key="6">
    <source>
        <dbReference type="EMBL" id="AIW62618.1"/>
    </source>
</evidence>
<proteinExistence type="evidence at transcript level"/>
<name>A0A0A0VCK2_SCYTH</name>
<dbReference type="EMBL" id="KF860710">
    <property type="protein sequence ID" value="AIW62618.1"/>
    <property type="molecule type" value="mRNA"/>
</dbReference>
<accession>A0A0A0VCK2</accession>
<evidence type="ECO:0000259" key="5">
    <source>
        <dbReference type="Pfam" id="PF13330"/>
    </source>
</evidence>
<evidence type="ECO:0000256" key="4">
    <source>
        <dbReference type="ARBA" id="ARBA00023180"/>
    </source>
</evidence>
<keyword evidence="2" id="KW-0964">Secreted</keyword>
<dbReference type="Pfam" id="PF13330">
    <property type="entry name" value="Mucin2_WxxW"/>
    <property type="match status" value="3"/>
</dbReference>
<dbReference type="GO" id="GO:0005576">
    <property type="term" value="C:extracellular region"/>
    <property type="evidence" value="ECO:0007669"/>
    <property type="project" value="UniProtKB-SubCell"/>
</dbReference>
<comment type="subcellular location">
    <subcellularLocation>
        <location evidence="1">Secreted</location>
    </subcellularLocation>
</comment>